<evidence type="ECO:0000256" key="2">
    <source>
        <dbReference type="SAM" id="Phobius"/>
    </source>
</evidence>
<keyword evidence="2" id="KW-0812">Transmembrane</keyword>
<keyword evidence="2" id="KW-0472">Membrane</keyword>
<feature type="transmembrane region" description="Helical" evidence="2">
    <location>
        <begin position="88"/>
        <end position="106"/>
    </location>
</feature>
<feature type="compositionally biased region" description="Basic and acidic residues" evidence="1">
    <location>
        <begin position="1"/>
        <end position="12"/>
    </location>
</feature>
<organism evidence="4">
    <name type="scientific">Neobacillus citreus</name>
    <dbReference type="NCBI Taxonomy" id="2833578"/>
    <lineage>
        <taxon>Bacteria</taxon>
        <taxon>Bacillati</taxon>
        <taxon>Bacillota</taxon>
        <taxon>Bacilli</taxon>
        <taxon>Bacillales</taxon>
        <taxon>Bacillaceae</taxon>
        <taxon>Neobacillus</taxon>
    </lineage>
</organism>
<comment type="caution">
    <text evidence="4">The sequence shown here is derived from an EMBL/GenBank/DDBJ whole genome shotgun (WGS) entry which is preliminary data.</text>
</comment>
<dbReference type="InterPro" id="IPR003675">
    <property type="entry name" value="Rce1/LyrA-like_dom"/>
</dbReference>
<feature type="transmembrane region" description="Helical" evidence="2">
    <location>
        <begin position="36"/>
        <end position="56"/>
    </location>
</feature>
<feature type="compositionally biased region" description="Polar residues" evidence="1">
    <location>
        <begin position="13"/>
        <end position="22"/>
    </location>
</feature>
<evidence type="ECO:0000313" key="4">
    <source>
        <dbReference type="EMBL" id="MBS4182623.1"/>
    </source>
</evidence>
<evidence type="ECO:0000256" key="1">
    <source>
        <dbReference type="SAM" id="MobiDB-lite"/>
    </source>
</evidence>
<feature type="transmembrane region" description="Helical" evidence="2">
    <location>
        <begin position="245"/>
        <end position="266"/>
    </location>
</feature>
<proteinExistence type="predicted"/>
<gene>
    <name evidence="4" type="ORF">KHB02_14585</name>
</gene>
<keyword evidence="4" id="KW-0645">Protease</keyword>
<dbReference type="EMBL" id="JAGYPE010000002">
    <property type="protein sequence ID" value="MBS4182623.1"/>
    <property type="molecule type" value="Genomic_DNA"/>
</dbReference>
<name>A0A942SZR0_9BACI</name>
<feature type="region of interest" description="Disordered" evidence="1">
    <location>
        <begin position="1"/>
        <end position="27"/>
    </location>
</feature>
<dbReference type="GO" id="GO:0004175">
    <property type="term" value="F:endopeptidase activity"/>
    <property type="evidence" value="ECO:0007669"/>
    <property type="project" value="UniProtKB-ARBA"/>
</dbReference>
<dbReference type="GO" id="GO:0008237">
    <property type="term" value="F:metallopeptidase activity"/>
    <property type="evidence" value="ECO:0007669"/>
    <property type="project" value="UniProtKB-KW"/>
</dbReference>
<keyword evidence="4" id="KW-0482">Metalloprotease</keyword>
<dbReference type="AlphaFoldDB" id="A0A942SZR0"/>
<keyword evidence="4" id="KW-0378">Hydrolase</keyword>
<dbReference type="GO" id="GO:0080120">
    <property type="term" value="P:CAAX-box protein maturation"/>
    <property type="evidence" value="ECO:0007669"/>
    <property type="project" value="UniProtKB-ARBA"/>
</dbReference>
<evidence type="ECO:0000259" key="3">
    <source>
        <dbReference type="Pfam" id="PF02517"/>
    </source>
</evidence>
<sequence>MDTSHPRAERPTRQSTGSSQPGGVQGMSRRRTWTEITIVLMLSLGGSALYSILQIIDDLSQPTPLGEQSTALNQSTTTVQYVDLARQLVGIAVDLAPVALVCYLLWSTTRPHLSRLGIDRFRVRPDLGGAALIALCIGVPGLGLYFAGRALGFTVAVDPSALDSYWWTVPVLLLSAVRSGLQEEVIVVGYLYSRLGDLGWGRWQVILSTAVLRGSYHLYQGFGAFVGNAVMGIVFGWIYTKWGRLLPLVITHVLLDAVVFVGYPWVAAAFPELFR</sequence>
<feature type="domain" description="CAAX prenyl protease 2/Lysostaphin resistance protein A-like" evidence="3">
    <location>
        <begin position="166"/>
        <end position="257"/>
    </location>
</feature>
<feature type="transmembrane region" description="Helical" evidence="2">
    <location>
        <begin position="127"/>
        <end position="147"/>
    </location>
</feature>
<accession>A0A942SZR0</accession>
<keyword evidence="2" id="KW-1133">Transmembrane helix</keyword>
<reference evidence="4" key="1">
    <citation type="submission" date="2021-05" db="EMBL/GenBank/DDBJ databases">
        <title>Novel Bacillus species.</title>
        <authorList>
            <person name="Liu G."/>
        </authorList>
    </citation>
    <scope>NUCLEOTIDE SEQUENCE</scope>
    <source>
        <strain evidence="4">FJAT-50051</strain>
    </source>
</reference>
<dbReference type="Pfam" id="PF02517">
    <property type="entry name" value="Rce1-like"/>
    <property type="match status" value="1"/>
</dbReference>
<protein>
    <submittedName>
        <fullName evidence="4">CPBP family intramembrane metalloprotease</fullName>
    </submittedName>
</protein>
<feature type="transmembrane region" description="Helical" evidence="2">
    <location>
        <begin position="218"/>
        <end position="238"/>
    </location>
</feature>